<dbReference type="GO" id="GO:0016747">
    <property type="term" value="F:acyltransferase activity, transferring groups other than amino-acyl groups"/>
    <property type="evidence" value="ECO:0007669"/>
    <property type="project" value="InterPro"/>
</dbReference>
<feature type="domain" description="N-acetyltransferase" evidence="1">
    <location>
        <begin position="2"/>
        <end position="162"/>
    </location>
</feature>
<dbReference type="InterPro" id="IPR000182">
    <property type="entry name" value="GNAT_dom"/>
</dbReference>
<reference evidence="3" key="2">
    <citation type="submission" date="2011-02" db="EMBL/GenBank/DDBJ databases">
        <title>The complete genome of Pedobacter saltans DSM 12145.</title>
        <authorList>
            <consortium name="US DOE Joint Genome Institute (JGI-PGF)"/>
            <person name="Lucas S."/>
            <person name="Copeland A."/>
            <person name="Lapidus A."/>
            <person name="Bruce D."/>
            <person name="Goodwin L."/>
            <person name="Pitluck S."/>
            <person name="Kyrpides N."/>
            <person name="Mavromatis K."/>
            <person name="Pagani I."/>
            <person name="Ivanova N."/>
            <person name="Ovchinnikova G."/>
            <person name="Lu M."/>
            <person name="Detter J.C."/>
            <person name="Han C."/>
            <person name="Land M."/>
            <person name="Hauser L."/>
            <person name="Markowitz V."/>
            <person name="Cheng J.-F."/>
            <person name="Hugenholtz P."/>
            <person name="Woyke T."/>
            <person name="Wu D."/>
            <person name="Tindall B."/>
            <person name="Pomrenke H.G."/>
            <person name="Brambilla E."/>
            <person name="Klenk H.-P."/>
            <person name="Eisen J.A."/>
        </authorList>
    </citation>
    <scope>NUCLEOTIDE SEQUENCE [LARGE SCALE GENOMIC DNA]</scope>
    <source>
        <strain evidence="3">ATCC 51119 / DSM 12145 / JCM 21818 / LMG 10337 / NBRC 100064 / NCIMB 13643</strain>
    </source>
</reference>
<keyword evidence="3" id="KW-1185">Reference proteome</keyword>
<name>F0SAM7_PSESL</name>
<dbReference type="SUPFAM" id="SSF55729">
    <property type="entry name" value="Acyl-CoA N-acyltransferases (Nat)"/>
    <property type="match status" value="1"/>
</dbReference>
<accession>F0SAM7</accession>
<dbReference type="Proteomes" id="UP000000310">
    <property type="component" value="Chromosome"/>
</dbReference>
<dbReference type="AlphaFoldDB" id="F0SAM7"/>
<dbReference type="eggNOG" id="COG0456">
    <property type="taxonomic scope" value="Bacteria"/>
</dbReference>
<dbReference type="RefSeq" id="WP_013634133.1">
    <property type="nucleotide sequence ID" value="NC_015177.1"/>
</dbReference>
<proteinExistence type="predicted"/>
<dbReference type="HOGENOM" id="CLU_013985_18_4_10"/>
<protein>
    <submittedName>
        <fullName evidence="2">GCN5-related N-acetyltransferase</fullName>
    </submittedName>
</protein>
<gene>
    <name evidence="2" type="ordered locus">Pedsa_3109</name>
</gene>
<dbReference type="PANTHER" id="PTHR43072">
    <property type="entry name" value="N-ACETYLTRANSFERASE"/>
    <property type="match status" value="1"/>
</dbReference>
<reference evidence="2 3" key="1">
    <citation type="journal article" date="2011" name="Stand. Genomic Sci.">
        <title>Complete genome sequence of the gliding, heparinolytic Pedobacter saltans type strain (113).</title>
        <authorList>
            <person name="Liolios K."/>
            <person name="Sikorski J."/>
            <person name="Lu M."/>
            <person name="Nolan M."/>
            <person name="Lapidus A."/>
            <person name="Lucas S."/>
            <person name="Hammon N."/>
            <person name="Deshpande S."/>
            <person name="Cheng J.F."/>
            <person name="Tapia R."/>
            <person name="Han C."/>
            <person name="Goodwin L."/>
            <person name="Pitluck S."/>
            <person name="Huntemann M."/>
            <person name="Ivanova N."/>
            <person name="Pagani I."/>
            <person name="Mavromatis K."/>
            <person name="Ovchinikova G."/>
            <person name="Pati A."/>
            <person name="Chen A."/>
            <person name="Palaniappan K."/>
            <person name="Land M."/>
            <person name="Hauser L."/>
            <person name="Brambilla E.M."/>
            <person name="Kotsyurbenko O."/>
            <person name="Rohde M."/>
            <person name="Tindall B.J."/>
            <person name="Abt B."/>
            <person name="Goker M."/>
            <person name="Detter J.C."/>
            <person name="Woyke T."/>
            <person name="Bristow J."/>
            <person name="Eisen J.A."/>
            <person name="Markowitz V."/>
            <person name="Hugenholtz P."/>
            <person name="Klenk H.P."/>
            <person name="Kyrpides N.C."/>
        </authorList>
    </citation>
    <scope>NUCLEOTIDE SEQUENCE [LARGE SCALE GENOMIC DNA]</scope>
    <source>
        <strain evidence="3">ATCC 51119 / DSM 12145 / JCM 21818 / LMG 10337 / NBRC 100064 / NCIMB 13643</strain>
    </source>
</reference>
<dbReference type="PROSITE" id="PS51186">
    <property type="entry name" value="GNAT"/>
    <property type="match status" value="1"/>
</dbReference>
<dbReference type="EMBL" id="CP002545">
    <property type="protein sequence ID" value="ADY53648.1"/>
    <property type="molecule type" value="Genomic_DNA"/>
</dbReference>
<dbReference type="OrthoDB" id="9800604at2"/>
<dbReference type="InterPro" id="IPR016181">
    <property type="entry name" value="Acyl_CoA_acyltransferase"/>
</dbReference>
<evidence type="ECO:0000313" key="2">
    <source>
        <dbReference type="EMBL" id="ADY53648.1"/>
    </source>
</evidence>
<evidence type="ECO:0000259" key="1">
    <source>
        <dbReference type="PROSITE" id="PS51186"/>
    </source>
</evidence>
<dbReference type="Gene3D" id="3.40.630.30">
    <property type="match status" value="1"/>
</dbReference>
<dbReference type="InterPro" id="IPR017255">
    <property type="entry name" value="AcTrfase_GNAT_prd"/>
</dbReference>
<dbReference type="Pfam" id="PF00583">
    <property type="entry name" value="Acetyltransf_1"/>
    <property type="match status" value="1"/>
</dbReference>
<dbReference type="PIRSF" id="PIRSF037663">
    <property type="entry name" value="Acetyltransf_GNAT_prd"/>
    <property type="match status" value="1"/>
</dbReference>
<dbReference type="KEGG" id="psn:Pedsa_3109"/>
<evidence type="ECO:0000313" key="3">
    <source>
        <dbReference type="Proteomes" id="UP000000310"/>
    </source>
</evidence>
<sequence>MITFRFARKEDLKSIKQIAEETWWPTYSKFLPEGQIETMLNEFYTEDSLALQMDNGHHFILAGEDIPLGFVSYSETEEPSIIKIHKLYISPKGQGKGIGKALINKVEQIAKAEGASTIELFVNRSNPAVDFYEKVGFLIKKAIDTPYHQYILDDYVMHKPIS</sequence>
<dbReference type="CDD" id="cd04301">
    <property type="entry name" value="NAT_SF"/>
    <property type="match status" value="1"/>
</dbReference>
<dbReference type="STRING" id="762903.Pedsa_3109"/>
<organism evidence="2 3">
    <name type="scientific">Pseudopedobacter saltans (strain ATCC 51119 / DSM 12145 / JCM 21818 / CCUG 39354 / LMG 10337 / NBRC 100064 / NCIMB 13643)</name>
    <name type="common">Pedobacter saltans</name>
    <dbReference type="NCBI Taxonomy" id="762903"/>
    <lineage>
        <taxon>Bacteria</taxon>
        <taxon>Pseudomonadati</taxon>
        <taxon>Bacteroidota</taxon>
        <taxon>Sphingobacteriia</taxon>
        <taxon>Sphingobacteriales</taxon>
        <taxon>Sphingobacteriaceae</taxon>
        <taxon>Pseudopedobacter</taxon>
    </lineage>
</organism>